<evidence type="ECO:0000313" key="3">
    <source>
        <dbReference type="WBParaSite" id="jg20797"/>
    </source>
</evidence>
<dbReference type="AlphaFoldDB" id="A0A915DLD1"/>
<evidence type="ECO:0000313" key="2">
    <source>
        <dbReference type="Proteomes" id="UP000887574"/>
    </source>
</evidence>
<proteinExistence type="predicted"/>
<evidence type="ECO:0000256" key="1">
    <source>
        <dbReference type="SAM" id="MobiDB-lite"/>
    </source>
</evidence>
<dbReference type="WBParaSite" id="jg20797">
    <property type="protein sequence ID" value="jg20797"/>
    <property type="gene ID" value="jg20797"/>
</dbReference>
<organism evidence="2 3">
    <name type="scientific">Ditylenchus dipsaci</name>
    <dbReference type="NCBI Taxonomy" id="166011"/>
    <lineage>
        <taxon>Eukaryota</taxon>
        <taxon>Metazoa</taxon>
        <taxon>Ecdysozoa</taxon>
        <taxon>Nematoda</taxon>
        <taxon>Chromadorea</taxon>
        <taxon>Rhabditida</taxon>
        <taxon>Tylenchina</taxon>
        <taxon>Tylenchomorpha</taxon>
        <taxon>Sphaerularioidea</taxon>
        <taxon>Anguinidae</taxon>
        <taxon>Anguininae</taxon>
        <taxon>Ditylenchus</taxon>
    </lineage>
</organism>
<reference evidence="3" key="1">
    <citation type="submission" date="2022-11" db="UniProtKB">
        <authorList>
            <consortium name="WormBaseParasite"/>
        </authorList>
    </citation>
    <scope>IDENTIFICATION</scope>
</reference>
<feature type="region of interest" description="Disordered" evidence="1">
    <location>
        <begin position="66"/>
        <end position="107"/>
    </location>
</feature>
<feature type="compositionally biased region" description="Polar residues" evidence="1">
    <location>
        <begin position="90"/>
        <end position="100"/>
    </location>
</feature>
<dbReference type="Proteomes" id="UP000887574">
    <property type="component" value="Unplaced"/>
</dbReference>
<accession>A0A915DLD1</accession>
<sequence>MALYYDNVEQQQCLDQRNDCFLFLNICDILAMNELATRCSDYMTNKAMATLPSQFNNNWMGGPGQWRDDIINTSSQNSGPDKSNADPSLLDSSAGSQGSGLSRRVPGSVTPAVVPKTVAAVLLKTAVILALLLRSLRKKMTPVAKMVDLIANNSRKEAPICAKHPTLHVTWSAAA</sequence>
<name>A0A915DLD1_9BILA</name>
<keyword evidence="2" id="KW-1185">Reference proteome</keyword>
<protein>
    <submittedName>
        <fullName evidence="3">Uncharacterized protein</fullName>
    </submittedName>
</protein>
<feature type="compositionally biased region" description="Polar residues" evidence="1">
    <location>
        <begin position="71"/>
        <end position="81"/>
    </location>
</feature>